<gene>
    <name evidence="5" type="ORF">EDS130_LOCUS8459</name>
    <name evidence="6" type="ORF">XAT740_LOCUS43216</name>
</gene>
<dbReference type="Pfam" id="PF13424">
    <property type="entry name" value="TPR_12"/>
    <property type="match status" value="1"/>
</dbReference>
<evidence type="ECO:0000313" key="7">
    <source>
        <dbReference type="Proteomes" id="UP000663828"/>
    </source>
</evidence>
<dbReference type="SUPFAM" id="SSF56399">
    <property type="entry name" value="ADP-ribosylation"/>
    <property type="match status" value="1"/>
</dbReference>
<accession>A0A813XPI7</accession>
<reference evidence="5" key="1">
    <citation type="submission" date="2021-02" db="EMBL/GenBank/DDBJ databases">
        <authorList>
            <person name="Nowell W R."/>
        </authorList>
    </citation>
    <scope>NUCLEOTIDE SEQUENCE</scope>
</reference>
<keyword evidence="2 3" id="KW-0802">TPR repeat</keyword>
<dbReference type="InterPro" id="IPR019734">
    <property type="entry name" value="TPR_rpt"/>
</dbReference>
<dbReference type="Proteomes" id="UP000663828">
    <property type="component" value="Unassembled WGS sequence"/>
</dbReference>
<evidence type="ECO:0000256" key="4">
    <source>
        <dbReference type="SAM" id="MobiDB-lite"/>
    </source>
</evidence>
<evidence type="ECO:0000313" key="5">
    <source>
        <dbReference type="EMBL" id="CAF0874469.1"/>
    </source>
</evidence>
<comment type="caution">
    <text evidence="5">The sequence shown here is derived from an EMBL/GenBank/DDBJ whole genome shotgun (WGS) entry which is preliminary data.</text>
</comment>
<dbReference type="Gene3D" id="1.25.40.10">
    <property type="entry name" value="Tetratricopeptide repeat domain"/>
    <property type="match status" value="1"/>
</dbReference>
<dbReference type="PROSITE" id="PS50005">
    <property type="entry name" value="TPR"/>
    <property type="match status" value="2"/>
</dbReference>
<dbReference type="Proteomes" id="UP000663852">
    <property type="component" value="Unassembled WGS sequence"/>
</dbReference>
<protein>
    <submittedName>
        <fullName evidence="5">Uncharacterized protein</fullName>
    </submittedName>
</protein>
<dbReference type="SMART" id="SM00028">
    <property type="entry name" value="TPR"/>
    <property type="match status" value="3"/>
</dbReference>
<sequence length="456" mass="52697">MNDRSQSKPKSNAASASASSSIPSDPNQSGNELTIEYFQMQLILEYLLRLSYNSNDHGELIAMCYEQLSHQRHELRMLHALKTDYSADRALWWYIQECFLYKILNNSLESRDIRNLFLFRGILHDIDQQIRQHRCSTPLHVYRSQIMPIELLDKWISSVGQCIVINSFLSATTDSEVALTFLNTSQETKANCERVLLEIDADPRVPGSRPFVQIGSLNFSGDKNEVLFTFGSVFLINNITCTNNGIYTIELTLYSDTDHELKQVFDEMKKKYNDQEINLLTFAKLLYDLDRFDEAEEYTTVYLEQLPADHPNKVECYKLLGLIAAARIDLDTSLSWYNKALESEMRRTGRSTDPKIADTHENIGDLYWKQGLYDYALKHYTTSLDIKTRSLPPQHPSTAVTLENLGRIYESKKDFSQSMACFQRASAIYRRSSPPTSQDKINQLEEHIRRISHYLK</sequence>
<dbReference type="SUPFAM" id="SSF48452">
    <property type="entry name" value="TPR-like"/>
    <property type="match status" value="1"/>
</dbReference>
<dbReference type="AlphaFoldDB" id="A0A813XPI7"/>
<keyword evidence="7" id="KW-1185">Reference proteome</keyword>
<feature type="repeat" description="TPR" evidence="3">
    <location>
        <begin position="399"/>
        <end position="432"/>
    </location>
</feature>
<evidence type="ECO:0000313" key="6">
    <source>
        <dbReference type="EMBL" id="CAF1555433.1"/>
    </source>
</evidence>
<evidence type="ECO:0000256" key="2">
    <source>
        <dbReference type="ARBA" id="ARBA00022803"/>
    </source>
</evidence>
<feature type="compositionally biased region" description="Low complexity" evidence="4">
    <location>
        <begin position="8"/>
        <end position="28"/>
    </location>
</feature>
<name>A0A813XPI7_ADIRI</name>
<proteinExistence type="predicted"/>
<dbReference type="OrthoDB" id="9983094at2759"/>
<keyword evidence="1" id="KW-0677">Repeat</keyword>
<feature type="region of interest" description="Disordered" evidence="4">
    <location>
        <begin position="1"/>
        <end position="28"/>
    </location>
</feature>
<evidence type="ECO:0000256" key="3">
    <source>
        <dbReference type="PROSITE-ProRule" id="PRU00339"/>
    </source>
</evidence>
<evidence type="ECO:0000256" key="1">
    <source>
        <dbReference type="ARBA" id="ARBA00022737"/>
    </source>
</evidence>
<organism evidence="5 8">
    <name type="scientific">Adineta ricciae</name>
    <name type="common">Rotifer</name>
    <dbReference type="NCBI Taxonomy" id="249248"/>
    <lineage>
        <taxon>Eukaryota</taxon>
        <taxon>Metazoa</taxon>
        <taxon>Spiralia</taxon>
        <taxon>Gnathifera</taxon>
        <taxon>Rotifera</taxon>
        <taxon>Eurotatoria</taxon>
        <taxon>Bdelloidea</taxon>
        <taxon>Adinetida</taxon>
        <taxon>Adinetidae</taxon>
        <taxon>Adineta</taxon>
    </lineage>
</organism>
<dbReference type="InterPro" id="IPR011990">
    <property type="entry name" value="TPR-like_helical_dom_sf"/>
</dbReference>
<evidence type="ECO:0000313" key="8">
    <source>
        <dbReference type="Proteomes" id="UP000663852"/>
    </source>
</evidence>
<dbReference type="EMBL" id="CAJNOJ010000027">
    <property type="protein sequence ID" value="CAF0874469.1"/>
    <property type="molecule type" value="Genomic_DNA"/>
</dbReference>
<dbReference type="PANTHER" id="PTHR45641">
    <property type="entry name" value="TETRATRICOPEPTIDE REPEAT PROTEIN (AFU_ORTHOLOGUE AFUA_6G03870)"/>
    <property type="match status" value="1"/>
</dbReference>
<dbReference type="EMBL" id="CAJNOR010005290">
    <property type="protein sequence ID" value="CAF1555433.1"/>
    <property type="molecule type" value="Genomic_DNA"/>
</dbReference>
<dbReference type="Gene3D" id="3.90.176.10">
    <property type="entry name" value="Toxin ADP-ribosyltransferase, Chain A, domain 1"/>
    <property type="match status" value="1"/>
</dbReference>
<feature type="repeat" description="TPR" evidence="3">
    <location>
        <begin position="357"/>
        <end position="390"/>
    </location>
</feature>
<dbReference type="PANTHER" id="PTHR45641:SF19">
    <property type="entry name" value="NEPHROCYSTIN-3"/>
    <property type="match status" value="1"/>
</dbReference>